<dbReference type="InterPro" id="IPR029056">
    <property type="entry name" value="Ribokinase-like"/>
</dbReference>
<dbReference type="CDD" id="cd01941">
    <property type="entry name" value="YeiC_kinase_like"/>
    <property type="match status" value="1"/>
</dbReference>
<keyword evidence="1" id="KW-0808">Transferase</keyword>
<evidence type="ECO:0000256" key="6">
    <source>
        <dbReference type="ARBA" id="ARBA00023239"/>
    </source>
</evidence>
<dbReference type="PANTHER" id="PTHR42909:SF1">
    <property type="entry name" value="CARBOHYDRATE KINASE PFKB DOMAIN-CONTAINING PROTEIN"/>
    <property type="match status" value="1"/>
</dbReference>
<dbReference type="PANTHER" id="PTHR42909">
    <property type="entry name" value="ZGC:136858"/>
    <property type="match status" value="1"/>
</dbReference>
<protein>
    <submittedName>
        <fullName evidence="9">Carbohydrate kinase</fullName>
    </submittedName>
</protein>
<dbReference type="EMBL" id="KE546988">
    <property type="protein sequence ID" value="EPY53495.1"/>
    <property type="molecule type" value="Genomic_DNA"/>
</dbReference>
<dbReference type="InterPro" id="IPR002173">
    <property type="entry name" value="Carboh/pur_kinase_PfkB_CS"/>
</dbReference>
<dbReference type="eggNOG" id="KOG3009">
    <property type="taxonomic scope" value="Eukaryota"/>
</dbReference>
<dbReference type="Gene3D" id="3.40.1190.20">
    <property type="match status" value="1"/>
</dbReference>
<sequence length="738" mass="79398">MQNYTGHLTSFIKSGFHYGLNRSLGLGSKLAKTNFSSLTYSKEVSNALKNGLPLVALESTIITHGMPYPENQKMALEVENAVRKSGAVPATIAIIDGKCSIGLEESELQSLAKIGQLARKVSRRDLGYITSQKLNGGTTVASTMILAEKAGIDVFATGGIGGVHRGAETTMDISADLIELGRTRVGVVCAGVKSILDIGKTLEVLETQGVPVVTMGPEKSSFPAFFSRESSFKSPLCLQSPEEIASLLYKNTELNLQCGTLIAVPTPKRCSLNYQEMESFIDLSLKKCEEQGISGKDITPFLLGQLYHLTKGKSLSTNIDLVLNNARAAASISSSLASQKQKRSFVPLNQFKSNTSLSDTFPKPNTLLPRATLESPVSESPKVVAIGSVSIDSILTLKGNPSSGILGTSHPCRTMQSFGGVAHNIAIASSLMGVPTKLISCLGSNSVPTTAILSYLCESNLQYKMIEKEDFTSCSYTAVNDPQGSLLLAGADMSIMEELAYRDLEKALGESSYICFDGNISSSLMHDITLHKKDFQKIVFEPTSGPKSIKIIDVFRNSSVDYLTPNLFELDILFEAVKEQGLCDTETWWAAINSYGITSSYYTQIERLSKVAGFKELTEKGILQKCLHILPFAKNIIIKLGSNGALLVSSDEVEGVSLNSSSLCTPGKVLIKHYPVPNLIKDPINANGTGDTFVGVLIALLSRNKGMDNAINNAQKAASMSLQSNLSVNEEIKCLMNE</sequence>
<keyword evidence="4" id="KW-0378">Hydrolase</keyword>
<dbReference type="GO" id="GO:0004730">
    <property type="term" value="F:pseudouridylate synthase activity"/>
    <property type="evidence" value="ECO:0007669"/>
    <property type="project" value="InterPro"/>
</dbReference>
<evidence type="ECO:0000256" key="5">
    <source>
        <dbReference type="ARBA" id="ARBA00023211"/>
    </source>
</evidence>
<dbReference type="STRING" id="653667.S9W6M8"/>
<keyword evidence="6" id="KW-0456">Lyase</keyword>
<feature type="domain" description="Carbohydrate kinase PfkB" evidence="8">
    <location>
        <begin position="382"/>
        <end position="576"/>
    </location>
</feature>
<dbReference type="OMA" id="FNCIIAT"/>
<dbReference type="PROSITE" id="PS00583">
    <property type="entry name" value="PFKB_KINASES_1"/>
    <property type="match status" value="1"/>
</dbReference>
<organism evidence="9 10">
    <name type="scientific">Schizosaccharomyces cryophilus (strain OY26 / ATCC MYA-4695 / CBS 11777 / NBRC 106824 / NRRL Y48691)</name>
    <name type="common">Fission yeast</name>
    <dbReference type="NCBI Taxonomy" id="653667"/>
    <lineage>
        <taxon>Eukaryota</taxon>
        <taxon>Fungi</taxon>
        <taxon>Dikarya</taxon>
        <taxon>Ascomycota</taxon>
        <taxon>Taphrinomycotina</taxon>
        <taxon>Schizosaccharomycetes</taxon>
        <taxon>Schizosaccharomycetales</taxon>
        <taxon>Schizosaccharomycetaceae</taxon>
        <taxon>Schizosaccharomyces</taxon>
    </lineage>
</organism>
<dbReference type="AlphaFoldDB" id="S9W6M8"/>
<keyword evidence="2" id="KW-0479">Metal-binding</keyword>
<dbReference type="GeneID" id="25038816"/>
<dbReference type="SUPFAM" id="SSF53613">
    <property type="entry name" value="Ribokinase-like"/>
    <property type="match status" value="1"/>
</dbReference>
<gene>
    <name evidence="9" type="ORF">SPOG_04503</name>
</gene>
<dbReference type="GO" id="GO:0005737">
    <property type="term" value="C:cytoplasm"/>
    <property type="evidence" value="ECO:0007669"/>
    <property type="project" value="TreeGrafter"/>
</dbReference>
<evidence type="ECO:0000256" key="7">
    <source>
        <dbReference type="ARBA" id="ARBA00023295"/>
    </source>
</evidence>
<accession>S9W6M8</accession>
<evidence type="ECO:0000313" key="10">
    <source>
        <dbReference type="Proteomes" id="UP000015464"/>
    </source>
</evidence>
<keyword evidence="7" id="KW-0326">Glycosidase</keyword>
<dbReference type="InterPro" id="IPR022830">
    <property type="entry name" value="Indigdn_synthA-like"/>
</dbReference>
<dbReference type="OrthoDB" id="198885at2759"/>
<dbReference type="Pfam" id="PF00294">
    <property type="entry name" value="PfkB"/>
    <property type="match status" value="2"/>
</dbReference>
<keyword evidence="3 9" id="KW-0418">Kinase</keyword>
<proteinExistence type="inferred from homology"/>
<dbReference type="HOGENOM" id="CLU_012201_3_0_1"/>
<dbReference type="Gene3D" id="3.40.1790.10">
    <property type="entry name" value="Indigoidine synthase domain"/>
    <property type="match status" value="1"/>
</dbReference>
<evidence type="ECO:0000256" key="4">
    <source>
        <dbReference type="ARBA" id="ARBA00022801"/>
    </source>
</evidence>
<reference evidence="9 10" key="1">
    <citation type="journal article" date="2011" name="Science">
        <title>Comparative functional genomics of the fission yeasts.</title>
        <authorList>
            <person name="Rhind N."/>
            <person name="Chen Z."/>
            <person name="Yassour M."/>
            <person name="Thompson D.A."/>
            <person name="Haas B.J."/>
            <person name="Habib N."/>
            <person name="Wapinski I."/>
            <person name="Roy S."/>
            <person name="Lin M.F."/>
            <person name="Heiman D.I."/>
            <person name="Young S.K."/>
            <person name="Furuya K."/>
            <person name="Guo Y."/>
            <person name="Pidoux A."/>
            <person name="Chen H.M."/>
            <person name="Robbertse B."/>
            <person name="Goldberg J.M."/>
            <person name="Aoki K."/>
            <person name="Bayne E.H."/>
            <person name="Berlin A.M."/>
            <person name="Desjardins C.A."/>
            <person name="Dobbs E."/>
            <person name="Dukaj L."/>
            <person name="Fan L."/>
            <person name="FitzGerald M.G."/>
            <person name="French C."/>
            <person name="Gujja S."/>
            <person name="Hansen K."/>
            <person name="Keifenheim D."/>
            <person name="Levin J.Z."/>
            <person name="Mosher R.A."/>
            <person name="Mueller C.A."/>
            <person name="Pfiffner J."/>
            <person name="Priest M."/>
            <person name="Russ C."/>
            <person name="Smialowska A."/>
            <person name="Swoboda P."/>
            <person name="Sykes S.M."/>
            <person name="Vaughn M."/>
            <person name="Vengrova S."/>
            <person name="Yoder R."/>
            <person name="Zeng Q."/>
            <person name="Allshire R."/>
            <person name="Baulcombe D."/>
            <person name="Birren B.W."/>
            <person name="Brown W."/>
            <person name="Ekwall K."/>
            <person name="Kellis M."/>
            <person name="Leatherwood J."/>
            <person name="Levin H."/>
            <person name="Margalit H."/>
            <person name="Martienssen R."/>
            <person name="Nieduszynski C.A."/>
            <person name="Spatafora J.W."/>
            <person name="Friedman N."/>
            <person name="Dalgaard J.Z."/>
            <person name="Baumann P."/>
            <person name="Niki H."/>
            <person name="Regev A."/>
            <person name="Nusbaum C."/>
        </authorList>
    </citation>
    <scope>NUCLEOTIDE SEQUENCE [LARGE SCALE GENOMIC DNA]</scope>
    <source>
        <strain evidence="10">OY26 / ATCC MYA-4695 / CBS 11777 / NBRC 106824 / NRRL Y48691</strain>
    </source>
</reference>
<dbReference type="RefSeq" id="XP_013021956.1">
    <property type="nucleotide sequence ID" value="XM_013166502.1"/>
</dbReference>
<evidence type="ECO:0000256" key="3">
    <source>
        <dbReference type="ARBA" id="ARBA00022777"/>
    </source>
</evidence>
<dbReference type="InterPro" id="IPR007342">
    <property type="entry name" value="PsuG"/>
</dbReference>
<evidence type="ECO:0000259" key="8">
    <source>
        <dbReference type="Pfam" id="PF00294"/>
    </source>
</evidence>
<name>S9W6M8_SCHCR</name>
<evidence type="ECO:0000313" key="9">
    <source>
        <dbReference type="EMBL" id="EPY53495.1"/>
    </source>
</evidence>
<dbReference type="Pfam" id="PF04227">
    <property type="entry name" value="Indigoidine_A"/>
    <property type="match status" value="1"/>
</dbReference>
<dbReference type="GO" id="GO:0016301">
    <property type="term" value="F:kinase activity"/>
    <property type="evidence" value="ECO:0007669"/>
    <property type="project" value="UniProtKB-KW"/>
</dbReference>
<dbReference type="GO" id="GO:0016798">
    <property type="term" value="F:hydrolase activity, acting on glycosyl bonds"/>
    <property type="evidence" value="ECO:0007669"/>
    <property type="project" value="UniProtKB-KW"/>
</dbReference>
<evidence type="ECO:0000256" key="2">
    <source>
        <dbReference type="ARBA" id="ARBA00022723"/>
    </source>
</evidence>
<dbReference type="SUPFAM" id="SSF110581">
    <property type="entry name" value="Indigoidine synthase A-like"/>
    <property type="match status" value="1"/>
</dbReference>
<dbReference type="HAMAP" id="MF_01876">
    <property type="entry name" value="PsiMP_glycosidase"/>
    <property type="match status" value="1"/>
</dbReference>
<keyword evidence="5" id="KW-0464">Manganese</keyword>
<evidence type="ECO:0000256" key="1">
    <source>
        <dbReference type="ARBA" id="ARBA00022679"/>
    </source>
</evidence>
<dbReference type="GO" id="GO:0046872">
    <property type="term" value="F:metal ion binding"/>
    <property type="evidence" value="ECO:0007669"/>
    <property type="project" value="UniProtKB-KW"/>
</dbReference>
<keyword evidence="10" id="KW-1185">Reference proteome</keyword>
<dbReference type="Proteomes" id="UP000015464">
    <property type="component" value="Unassembled WGS sequence"/>
</dbReference>
<dbReference type="InterPro" id="IPR011611">
    <property type="entry name" value="PfkB_dom"/>
</dbReference>
<feature type="domain" description="Carbohydrate kinase PfkB" evidence="8">
    <location>
        <begin position="614"/>
        <end position="725"/>
    </location>
</feature>